<dbReference type="Proteomes" id="UP000676565">
    <property type="component" value="Unassembled WGS sequence"/>
</dbReference>
<sequence>MLFSWLRTRRRRKLLAEPFPLRWTGFLERNVGHYTRLSPSDQAQLRDATRVLIAEKLWLGRGGLFITEEMRVTIAAQAALLLLGPDRGYYPWVREVVVFPTEFRTPVAGDDWEDDLLSDQPLAGQAVDRGPVLLAWDEVLAEGRTPDAGYNVVVHEFAHQLDFRHGVTAGAPDLGDRALETRWRYVMTVALEDHRRALRENNSGTLFTPHAADNEMEFFADATEAFYCRSAALKRLHPEMYSLLAAYYGIDPITRFGTGKREDKFKINP</sequence>
<dbReference type="InterPro" id="IPR010384">
    <property type="entry name" value="MtfA_fam"/>
</dbReference>
<dbReference type="RefSeq" id="WP_210655352.1">
    <property type="nucleotide sequence ID" value="NZ_JAGKQQ010000001.1"/>
</dbReference>
<dbReference type="Pfam" id="PF06167">
    <property type="entry name" value="Peptidase_M90"/>
    <property type="match status" value="1"/>
</dbReference>
<comment type="caution">
    <text evidence="1">The sequence shown here is derived from an EMBL/GenBank/DDBJ whole genome shotgun (WGS) entry which is preliminary data.</text>
</comment>
<dbReference type="InterPro" id="IPR024079">
    <property type="entry name" value="MetalloPept_cat_dom_sf"/>
</dbReference>
<dbReference type="EMBL" id="JAGKQQ010000001">
    <property type="protein sequence ID" value="MBP3956844.1"/>
    <property type="molecule type" value="Genomic_DNA"/>
</dbReference>
<keyword evidence="2" id="KW-1185">Reference proteome</keyword>
<dbReference type="PANTHER" id="PTHR30164">
    <property type="entry name" value="MTFA PEPTIDASE"/>
    <property type="match status" value="1"/>
</dbReference>
<dbReference type="InterPro" id="IPR042252">
    <property type="entry name" value="MtfA_N"/>
</dbReference>
<dbReference type="SUPFAM" id="SSF55486">
    <property type="entry name" value="Metalloproteases ('zincins'), catalytic domain"/>
    <property type="match status" value="1"/>
</dbReference>
<accession>A0ABS5BSY6</accession>
<organism evidence="1 2">
    <name type="scientific">Gemmata palustris</name>
    <dbReference type="NCBI Taxonomy" id="2822762"/>
    <lineage>
        <taxon>Bacteria</taxon>
        <taxon>Pseudomonadati</taxon>
        <taxon>Planctomycetota</taxon>
        <taxon>Planctomycetia</taxon>
        <taxon>Gemmatales</taxon>
        <taxon>Gemmataceae</taxon>
        <taxon>Gemmata</taxon>
    </lineage>
</organism>
<dbReference type="CDD" id="cd20169">
    <property type="entry name" value="Peptidase_M90_mtfA"/>
    <property type="match status" value="1"/>
</dbReference>
<evidence type="ECO:0000313" key="1">
    <source>
        <dbReference type="EMBL" id="MBP3956844.1"/>
    </source>
</evidence>
<protein>
    <submittedName>
        <fullName evidence="1">Zinc-dependent peptidase</fullName>
    </submittedName>
</protein>
<evidence type="ECO:0000313" key="2">
    <source>
        <dbReference type="Proteomes" id="UP000676565"/>
    </source>
</evidence>
<dbReference type="Gene3D" id="3.40.390.10">
    <property type="entry name" value="Collagenase (Catalytic Domain)"/>
    <property type="match status" value="1"/>
</dbReference>
<dbReference type="Gene3D" id="1.10.472.150">
    <property type="entry name" value="Glucose-regulated metallo-peptidase M90, N-terminal domain"/>
    <property type="match status" value="1"/>
</dbReference>
<gene>
    <name evidence="1" type="ORF">J8F10_16345</name>
</gene>
<name>A0ABS5BSY6_9BACT</name>
<reference evidence="1 2" key="1">
    <citation type="submission" date="2021-04" db="EMBL/GenBank/DDBJ databases">
        <authorList>
            <person name="Ivanova A."/>
        </authorList>
    </citation>
    <scope>NUCLEOTIDE SEQUENCE [LARGE SCALE GENOMIC DNA]</scope>
    <source>
        <strain evidence="1 2">G18</strain>
    </source>
</reference>
<dbReference type="PANTHER" id="PTHR30164:SF2">
    <property type="entry name" value="PROTEIN MTFA"/>
    <property type="match status" value="1"/>
</dbReference>
<proteinExistence type="predicted"/>